<dbReference type="InterPro" id="IPR036691">
    <property type="entry name" value="Endo/exonu/phosph_ase_sf"/>
</dbReference>
<dbReference type="FunFam" id="1.25.40.10:FF:000363">
    <property type="entry name" value="Pentatricopeptide repeat-containing protein"/>
    <property type="match status" value="1"/>
</dbReference>
<feature type="repeat" description="PPR" evidence="2">
    <location>
        <begin position="529"/>
        <end position="563"/>
    </location>
</feature>
<reference evidence="5" key="1">
    <citation type="submission" date="2018-02" db="EMBL/GenBank/DDBJ databases">
        <authorList>
            <person name="Cohen D.B."/>
            <person name="Kent A.D."/>
        </authorList>
    </citation>
    <scope>NUCLEOTIDE SEQUENCE</scope>
</reference>
<dbReference type="EMBL" id="OIVN01002020">
    <property type="protein sequence ID" value="SPC99894.1"/>
    <property type="molecule type" value="Genomic_DNA"/>
</dbReference>
<dbReference type="GO" id="GO:0009507">
    <property type="term" value="C:chloroplast"/>
    <property type="evidence" value="ECO:0007669"/>
    <property type="project" value="TreeGrafter"/>
</dbReference>
<evidence type="ECO:0000256" key="1">
    <source>
        <dbReference type="ARBA" id="ARBA00022737"/>
    </source>
</evidence>
<gene>
    <name evidence="5" type="ORF">FSB_LOCUS27776</name>
</gene>
<accession>A0A2N9GKX5</accession>
<dbReference type="PANTHER" id="PTHR46935">
    <property type="entry name" value="OS01G0674700 PROTEIN"/>
    <property type="match status" value="1"/>
</dbReference>
<keyword evidence="1" id="KW-0677">Repeat</keyword>
<dbReference type="PROSITE" id="PS51375">
    <property type="entry name" value="PPR"/>
    <property type="match status" value="2"/>
</dbReference>
<dbReference type="GO" id="GO:0009658">
    <property type="term" value="P:chloroplast organization"/>
    <property type="evidence" value="ECO:0007669"/>
    <property type="project" value="InterPro"/>
</dbReference>
<dbReference type="Pfam" id="PF01535">
    <property type="entry name" value="PPR"/>
    <property type="match status" value="2"/>
</dbReference>
<organism evidence="5">
    <name type="scientific">Fagus sylvatica</name>
    <name type="common">Beechnut</name>
    <dbReference type="NCBI Taxonomy" id="28930"/>
    <lineage>
        <taxon>Eukaryota</taxon>
        <taxon>Viridiplantae</taxon>
        <taxon>Streptophyta</taxon>
        <taxon>Embryophyta</taxon>
        <taxon>Tracheophyta</taxon>
        <taxon>Spermatophyta</taxon>
        <taxon>Magnoliopsida</taxon>
        <taxon>eudicotyledons</taxon>
        <taxon>Gunneridae</taxon>
        <taxon>Pentapetalae</taxon>
        <taxon>rosids</taxon>
        <taxon>fabids</taxon>
        <taxon>Fagales</taxon>
        <taxon>Fagaceae</taxon>
        <taxon>Fagus</taxon>
    </lineage>
</organism>
<dbReference type="Gene3D" id="1.25.40.10">
    <property type="entry name" value="Tetratricopeptide repeat domain"/>
    <property type="match status" value="2"/>
</dbReference>
<feature type="compositionally biased region" description="Basic and acidic residues" evidence="3">
    <location>
        <begin position="114"/>
        <end position="134"/>
    </location>
</feature>
<evidence type="ECO:0000259" key="4">
    <source>
        <dbReference type="Pfam" id="PF13966"/>
    </source>
</evidence>
<evidence type="ECO:0000256" key="3">
    <source>
        <dbReference type="SAM" id="MobiDB-lite"/>
    </source>
</evidence>
<dbReference type="Pfam" id="PF13966">
    <property type="entry name" value="zf-RVT"/>
    <property type="match status" value="1"/>
</dbReference>
<feature type="repeat" description="PPR" evidence="2">
    <location>
        <begin position="598"/>
        <end position="632"/>
    </location>
</feature>
<dbReference type="PANTHER" id="PTHR46935:SF1">
    <property type="entry name" value="OS01G0674700 PROTEIN"/>
    <property type="match status" value="1"/>
</dbReference>
<dbReference type="InterPro" id="IPR002885">
    <property type="entry name" value="PPR_rpt"/>
</dbReference>
<dbReference type="InterPro" id="IPR044645">
    <property type="entry name" value="DG1/EMB2279-like"/>
</dbReference>
<feature type="region of interest" description="Disordered" evidence="3">
    <location>
        <begin position="101"/>
        <end position="134"/>
    </location>
</feature>
<dbReference type="NCBIfam" id="TIGR00756">
    <property type="entry name" value="PPR"/>
    <property type="match status" value="1"/>
</dbReference>
<dbReference type="InterPro" id="IPR011990">
    <property type="entry name" value="TPR-like_helical_dom_sf"/>
</dbReference>
<dbReference type="Pfam" id="PF13812">
    <property type="entry name" value="PPR_3"/>
    <property type="match status" value="1"/>
</dbReference>
<evidence type="ECO:0000313" key="5">
    <source>
        <dbReference type="EMBL" id="SPC99894.1"/>
    </source>
</evidence>
<dbReference type="SUPFAM" id="SSF56219">
    <property type="entry name" value="DNase I-like"/>
    <property type="match status" value="1"/>
</dbReference>
<protein>
    <recommendedName>
        <fullName evidence="4">Reverse transcriptase zinc-binding domain-containing protein</fullName>
    </recommendedName>
</protein>
<name>A0A2N9GKX5_FAGSY</name>
<feature type="domain" description="Reverse transcriptase zinc-binding" evidence="4">
    <location>
        <begin position="1363"/>
        <end position="1447"/>
    </location>
</feature>
<sequence length="1526" mass="176237">MGVSYFERNGIFASNCTWNLFSFNGFLIPQRPIFRIGLTVKKNEKKAHVFGVKGQNSRAINALLKGESDNDNQLVGGGLLEKELQFKPSFDEYLKAMESVRVRRDKKQSNNNDYKSKKQKPNDTEKGNFRTPTMERDGRNVELEEFEKKKWFLDQEKVLKVVEHEGLSKNEYGVMHKESRVRNDKLGYKGKASKEFVDEIDAKKGRISGKLLKEQQTSRIQQELEDYNLGRTTKAHRAQESSRALTPVQRQRYSIQSEGKRVYDASSLGMLKQKGADSSRWDGNSIKKTFKGEKVGAGIDRQGRHERKYMRVEEVTNNEFVHENGTLARRGDSLSRRVDGNGSEEERAAFKTFDEFNDVMDKPRVSRVEMEERIQMLAKRLNGADVDMPEWMFTKTMRSARIKFCDHSILRIIQILGKLGNWRRVLQVIEWLQMRERFQSYRLRFIYTTALDVLGKANRPVEALNVFRSMQQHMSTYPDLVAYHCIAVALGQAGYLKELFDVIDSMRSPPKKKFKTAVIRLWDPKLEPDIMVYNAVLNACVQQKQWEGAFWVLQQLKLQGQHPSSTTYGLVMEVMFACGKYNLVHEFFRKLQKSSIPNALTYKVVVNTLWKEGKTDEALLTVQDMERRGVVGSAALYYDLARCLCSAGRCQEALKQKLLPDYSIHGFGRWGRVSVVYYPRVGLKGPALVRERRDLWEELAGIISWWDAPWCIGGDFNVVRFPRGKFTWSNNREVPAMSRSEGWWEAYVFEGSSSSVMASKLKALKLDLKQWNAQEFGNITYQQQGILHSLHMIETITETRPLSEEEKATKTKLILDWENNSLLDEISWRQKSRATWLKEGDKNTKFFHSVANSNRRNNTIRQLYIDGELSSNQEAIKNQISKFYQSLYTEGTGYRPKLDGLDFTPIKPEEAAWLERPFYSEKALMQLFSRLFRKKTNANEVRDFRPIALVGSILQELLQKFLLTVLVRPWVVSYPSTQNAFVKGRQISDSVLIANECIDSRLHTAIPGVLCFFGSTRGIRQGDPLSPLLFVLITEALSRMMTRAGEEGLVSGFQINLCKSEMVSVGCVPDLENLAGIMGCKTAQLPMNYLGLPLGAKFKSKAIWDPILEKMERKLAGWKRMYLSKGGRLTLIKSTLSSLPTYFLSLFPIPVKVASRIDKIQRDFLWGGMGEGKKFHLVNWAQVCQPVHLGGLGIRNLRIFNKALLGKWLWRFGNEREALWRLVIVAKYGDQHGGWSSGEVLGPNGVSLWKNIRKNWTTFSHFLNFEIGDGATVRFWTDRWCGTTSLKEAYPDLFRITRNKEAWVKEHLQYHNEVVSWVLNFIRPIQDWEEESLSSFLDLLYSSSVKGYGMDKMCWCGAQEKGFQVKSFYKAMLPQTAAVGPWRNIWKPKVPTRVAFFVWTAALDRILTTDNLRRRRVIIMDWCCMCKNSGESSSHLLLHCSVAWELWNFILNLFGLQWVMPRDVRELIACWWTGRVRSKIKELWNLIPHGVFWCIWWERNSRSFEGKERNMLELKELLDSHIDGLV</sequence>
<proteinExistence type="predicted"/>
<evidence type="ECO:0000256" key="2">
    <source>
        <dbReference type="PROSITE-ProRule" id="PRU00708"/>
    </source>
</evidence>
<dbReference type="InterPro" id="IPR026960">
    <property type="entry name" value="RVT-Znf"/>
</dbReference>